<dbReference type="HOGENOM" id="CLU_071837_2_2_10"/>
<comment type="pathway">
    <text evidence="1 10">Amino-acid biosynthesis; L-histidine biosynthesis; L-histidine from 5-phospho-alpha-D-ribose 1-diphosphate: step 5/9.</text>
</comment>
<dbReference type="PANTHER" id="PTHR42701">
    <property type="entry name" value="IMIDAZOLE GLYCEROL PHOSPHATE SYNTHASE SUBUNIT HISH"/>
    <property type="match status" value="1"/>
</dbReference>
<comment type="subcellular location">
    <subcellularLocation>
        <location evidence="10">Cytoplasm</location>
    </subcellularLocation>
</comment>
<dbReference type="NCBIfam" id="TIGR01855">
    <property type="entry name" value="IMP_synth_hisH"/>
    <property type="match status" value="1"/>
</dbReference>
<dbReference type="InterPro" id="IPR017926">
    <property type="entry name" value="GATASE"/>
</dbReference>
<gene>
    <name evidence="10" type="primary">hisH</name>
    <name evidence="13" type="ordered locus">Rmar_1571</name>
</gene>
<dbReference type="PANTHER" id="PTHR42701:SF1">
    <property type="entry name" value="IMIDAZOLE GLYCEROL PHOSPHATE SYNTHASE SUBUNIT HISH"/>
    <property type="match status" value="1"/>
</dbReference>
<evidence type="ECO:0000256" key="2">
    <source>
        <dbReference type="ARBA" id="ARBA00011152"/>
    </source>
</evidence>
<comment type="catalytic activity">
    <reaction evidence="9 10">
        <text>L-glutamine + H2O = L-glutamate + NH4(+)</text>
        <dbReference type="Rhea" id="RHEA:15889"/>
        <dbReference type="ChEBI" id="CHEBI:15377"/>
        <dbReference type="ChEBI" id="CHEBI:28938"/>
        <dbReference type="ChEBI" id="CHEBI:29985"/>
        <dbReference type="ChEBI" id="CHEBI:58359"/>
        <dbReference type="EC" id="3.5.1.2"/>
    </reaction>
</comment>
<dbReference type="CDD" id="cd01748">
    <property type="entry name" value="GATase1_IGP_Synthase"/>
    <property type="match status" value="1"/>
</dbReference>
<dbReference type="Proteomes" id="UP000002221">
    <property type="component" value="Chromosome"/>
</dbReference>
<sequence length="208" mass="23000">MVTIIDYGIGNLRSLEKAFQAVGAEVLRTDRPDDLLQAERLVLPGVGAFGACMAELRRRGLIAPIHEAVRRGIPLLGVCAGLQLLFEESEEHGRHEGLRLLPGRVVRFPETTADGRRLKVPHMGWNTIAHHRPSPLLEGIPDGAYFYFVHSYHAVAENPDDVLAVTTYGDVTFPAIVGRGRVFGVQFHPEKSQQHGLRILKNFLDLSA</sequence>
<keyword evidence="4 10" id="KW-0378">Hydrolase</keyword>
<dbReference type="Gene3D" id="3.40.50.880">
    <property type="match status" value="1"/>
</dbReference>
<evidence type="ECO:0000256" key="9">
    <source>
        <dbReference type="ARBA" id="ARBA00049534"/>
    </source>
</evidence>
<keyword evidence="7 10" id="KW-0456">Lyase</keyword>
<dbReference type="HAMAP" id="MF_00278">
    <property type="entry name" value="HisH"/>
    <property type="match status" value="1"/>
</dbReference>
<dbReference type="OrthoDB" id="9807137at2"/>
<keyword evidence="13" id="KW-0808">Transferase</keyword>
<dbReference type="RefSeq" id="WP_012844069.1">
    <property type="nucleotide sequence ID" value="NC_013501.1"/>
</dbReference>
<feature type="active site" evidence="10 11">
    <location>
        <position position="188"/>
    </location>
</feature>
<dbReference type="Pfam" id="PF00117">
    <property type="entry name" value="GATase"/>
    <property type="match status" value="1"/>
</dbReference>
<keyword evidence="6 10" id="KW-0368">Histidine biosynthesis</keyword>
<evidence type="ECO:0000256" key="11">
    <source>
        <dbReference type="PIRSR" id="PIRSR000495-1"/>
    </source>
</evidence>
<dbReference type="GO" id="GO:0004359">
    <property type="term" value="F:glutaminase activity"/>
    <property type="evidence" value="ECO:0007669"/>
    <property type="project" value="UniProtKB-EC"/>
</dbReference>
<dbReference type="SUPFAM" id="SSF52317">
    <property type="entry name" value="Class I glutamine amidotransferase-like"/>
    <property type="match status" value="1"/>
</dbReference>
<dbReference type="GO" id="GO:0005737">
    <property type="term" value="C:cytoplasm"/>
    <property type="evidence" value="ECO:0007669"/>
    <property type="project" value="UniProtKB-SubCell"/>
</dbReference>
<evidence type="ECO:0000256" key="4">
    <source>
        <dbReference type="ARBA" id="ARBA00022801"/>
    </source>
</evidence>
<reference evidence="13 14" key="1">
    <citation type="journal article" date="2009" name="Stand. Genomic Sci.">
        <title>Complete genome sequence of Rhodothermus marinus type strain (R-10).</title>
        <authorList>
            <person name="Nolan M."/>
            <person name="Tindall B.J."/>
            <person name="Pomrenke H."/>
            <person name="Lapidus A."/>
            <person name="Copeland A."/>
            <person name="Glavina Del Rio T."/>
            <person name="Lucas S."/>
            <person name="Chen F."/>
            <person name="Tice H."/>
            <person name="Cheng J.F."/>
            <person name="Saunders E."/>
            <person name="Han C."/>
            <person name="Bruce D."/>
            <person name="Goodwin L."/>
            <person name="Chain P."/>
            <person name="Pitluck S."/>
            <person name="Ovchinikova G."/>
            <person name="Pati A."/>
            <person name="Ivanova N."/>
            <person name="Mavromatis K."/>
            <person name="Chen A."/>
            <person name="Palaniappan K."/>
            <person name="Land M."/>
            <person name="Hauser L."/>
            <person name="Chang Y.J."/>
            <person name="Jeffries C.D."/>
            <person name="Brettin T."/>
            <person name="Goker M."/>
            <person name="Bristow J."/>
            <person name="Eisen J.A."/>
            <person name="Markowitz V."/>
            <person name="Hugenholtz P."/>
            <person name="Kyrpides N.C."/>
            <person name="Klenk H.P."/>
            <person name="Detter J.C."/>
        </authorList>
    </citation>
    <scope>NUCLEOTIDE SEQUENCE [LARGE SCALE GENOMIC DNA]</scope>
    <source>
        <strain evidence="14">ATCC 43812 / DSM 4252 / R-10</strain>
    </source>
</reference>
<keyword evidence="14" id="KW-1185">Reference proteome</keyword>
<accession>D0MJ00</accession>
<dbReference type="AlphaFoldDB" id="D0MJ00"/>
<proteinExistence type="inferred from homology"/>
<comment type="catalytic activity">
    <reaction evidence="8 10">
        <text>5-[(5-phospho-1-deoxy-D-ribulos-1-ylimino)methylamino]-1-(5-phospho-beta-D-ribosyl)imidazole-4-carboxamide + L-glutamine = D-erythro-1-(imidazol-4-yl)glycerol 3-phosphate + 5-amino-1-(5-phospho-beta-D-ribosyl)imidazole-4-carboxamide + L-glutamate + H(+)</text>
        <dbReference type="Rhea" id="RHEA:24793"/>
        <dbReference type="ChEBI" id="CHEBI:15378"/>
        <dbReference type="ChEBI" id="CHEBI:29985"/>
        <dbReference type="ChEBI" id="CHEBI:58278"/>
        <dbReference type="ChEBI" id="CHEBI:58359"/>
        <dbReference type="ChEBI" id="CHEBI:58475"/>
        <dbReference type="ChEBI" id="CHEBI:58525"/>
        <dbReference type="EC" id="4.3.2.10"/>
    </reaction>
</comment>
<evidence type="ECO:0000256" key="8">
    <source>
        <dbReference type="ARBA" id="ARBA00047838"/>
    </source>
</evidence>
<dbReference type="EMBL" id="CP001807">
    <property type="protein sequence ID" value="ACY48458.1"/>
    <property type="molecule type" value="Genomic_DNA"/>
</dbReference>
<dbReference type="GO" id="GO:0000105">
    <property type="term" value="P:L-histidine biosynthetic process"/>
    <property type="evidence" value="ECO:0007669"/>
    <property type="project" value="UniProtKB-UniRule"/>
</dbReference>
<organism evidence="13 14">
    <name type="scientific">Rhodothermus marinus (strain ATCC 43812 / DSM 4252 / R-10)</name>
    <name type="common">Rhodothermus obamensis</name>
    <dbReference type="NCBI Taxonomy" id="518766"/>
    <lineage>
        <taxon>Bacteria</taxon>
        <taxon>Pseudomonadati</taxon>
        <taxon>Rhodothermota</taxon>
        <taxon>Rhodothermia</taxon>
        <taxon>Rhodothermales</taxon>
        <taxon>Rhodothermaceae</taxon>
        <taxon>Rhodothermus</taxon>
    </lineage>
</organism>
<dbReference type="InterPro" id="IPR029062">
    <property type="entry name" value="Class_I_gatase-like"/>
</dbReference>
<dbReference type="KEGG" id="rmr:Rmar_1571"/>
<keyword evidence="5 10" id="KW-0315">Glutamine amidotransferase</keyword>
<dbReference type="GO" id="GO:0016829">
    <property type="term" value="F:lyase activity"/>
    <property type="evidence" value="ECO:0007669"/>
    <property type="project" value="UniProtKB-KW"/>
</dbReference>
<evidence type="ECO:0000256" key="10">
    <source>
        <dbReference type="HAMAP-Rule" id="MF_00278"/>
    </source>
</evidence>
<evidence type="ECO:0000259" key="12">
    <source>
        <dbReference type="Pfam" id="PF00117"/>
    </source>
</evidence>
<keyword evidence="10" id="KW-0963">Cytoplasm</keyword>
<keyword evidence="3 10" id="KW-0028">Amino-acid biosynthesis</keyword>
<evidence type="ECO:0000256" key="1">
    <source>
        <dbReference type="ARBA" id="ARBA00005091"/>
    </source>
</evidence>
<evidence type="ECO:0000256" key="7">
    <source>
        <dbReference type="ARBA" id="ARBA00023239"/>
    </source>
</evidence>
<dbReference type="PROSITE" id="PS51273">
    <property type="entry name" value="GATASE_TYPE_1"/>
    <property type="match status" value="1"/>
</dbReference>
<name>D0MJ00_RHOM4</name>
<evidence type="ECO:0000256" key="6">
    <source>
        <dbReference type="ARBA" id="ARBA00023102"/>
    </source>
</evidence>
<dbReference type="InterPro" id="IPR010139">
    <property type="entry name" value="Imidazole-glycPsynth_HisH"/>
</dbReference>
<dbReference type="UniPathway" id="UPA00031">
    <property type="reaction ID" value="UER00010"/>
</dbReference>
<feature type="active site" evidence="10 11">
    <location>
        <position position="190"/>
    </location>
</feature>
<evidence type="ECO:0000256" key="3">
    <source>
        <dbReference type="ARBA" id="ARBA00022605"/>
    </source>
</evidence>
<comment type="subunit">
    <text evidence="2 10">Heterodimer of HisH and HisF.</text>
</comment>
<dbReference type="STRING" id="518766.Rmar_1571"/>
<dbReference type="GO" id="GO:0000107">
    <property type="term" value="F:imidazoleglycerol-phosphate synthase activity"/>
    <property type="evidence" value="ECO:0007669"/>
    <property type="project" value="UniProtKB-UniRule"/>
</dbReference>
<dbReference type="EC" id="4.3.2.10" evidence="10"/>
<feature type="domain" description="Glutamine amidotransferase" evidence="12">
    <location>
        <begin position="4"/>
        <end position="204"/>
    </location>
</feature>
<feature type="active site" description="Nucleophile" evidence="10 11">
    <location>
        <position position="79"/>
    </location>
</feature>
<dbReference type="eggNOG" id="COG0118">
    <property type="taxonomic scope" value="Bacteria"/>
</dbReference>
<protein>
    <recommendedName>
        <fullName evidence="10">Imidazole glycerol phosphate synthase subunit HisH</fullName>
        <ecNumber evidence="10">4.3.2.10</ecNumber>
    </recommendedName>
    <alternativeName>
        <fullName evidence="10">IGP synthase glutaminase subunit</fullName>
        <ecNumber evidence="10">3.5.1.2</ecNumber>
    </alternativeName>
    <alternativeName>
        <fullName evidence="10">IGP synthase subunit HisH</fullName>
    </alternativeName>
    <alternativeName>
        <fullName evidence="10">ImGP synthase subunit HisH</fullName>
        <shortName evidence="10">IGPS subunit HisH</shortName>
    </alternativeName>
</protein>
<evidence type="ECO:0000313" key="13">
    <source>
        <dbReference type="EMBL" id="ACY48458.1"/>
    </source>
</evidence>
<dbReference type="PROSITE" id="PS51274">
    <property type="entry name" value="GATASE_COBBQ"/>
    <property type="match status" value="1"/>
</dbReference>
<evidence type="ECO:0000256" key="5">
    <source>
        <dbReference type="ARBA" id="ARBA00022962"/>
    </source>
</evidence>
<evidence type="ECO:0000313" key="14">
    <source>
        <dbReference type="Proteomes" id="UP000002221"/>
    </source>
</evidence>
<comment type="function">
    <text evidence="10">IGPS catalyzes the conversion of PRFAR and glutamine to IGP, AICAR and glutamate. The HisH subunit catalyzes the hydrolysis of glutamine to glutamate and ammonia as part of the synthesis of IGP and AICAR. The resulting ammonia molecule is channeled to the active site of HisF.</text>
</comment>
<dbReference type="PIRSF" id="PIRSF000495">
    <property type="entry name" value="Amidotransf_hisH"/>
    <property type="match status" value="1"/>
</dbReference>
<dbReference type="EC" id="3.5.1.2" evidence="10"/>
<dbReference type="MEROPS" id="C26.965"/>